<dbReference type="RefSeq" id="WP_377262105.1">
    <property type="nucleotide sequence ID" value="NZ_JBHLUH010000092.1"/>
</dbReference>
<sequence>MIVDQTEYETAAACMVAAGELAQQYRQELLGRVGAVFARREPRLQAGKYVRALASDLPRKNGWQIAEWVGDASPDKTQRLLNHAVWDERAALGVVAEFVAEHLGAGDDLLAVAVLDESGQQNQGT</sequence>
<comment type="caution">
    <text evidence="1">The sequence shown here is derived from an EMBL/GenBank/DDBJ whole genome shotgun (WGS) entry which is preliminary data.</text>
</comment>
<evidence type="ECO:0000313" key="1">
    <source>
        <dbReference type="EMBL" id="MFC0533915.1"/>
    </source>
</evidence>
<evidence type="ECO:0008006" key="3">
    <source>
        <dbReference type="Google" id="ProtNLM"/>
    </source>
</evidence>
<name>A0ABV6MGR5_9ACTN</name>
<protein>
    <recommendedName>
        <fullName evidence="3">Transposase IS701-like DDE domain-containing protein</fullName>
    </recommendedName>
</protein>
<dbReference type="EMBL" id="JBHLUH010000092">
    <property type="protein sequence ID" value="MFC0533915.1"/>
    <property type="molecule type" value="Genomic_DNA"/>
</dbReference>
<reference evidence="1 2" key="1">
    <citation type="submission" date="2024-09" db="EMBL/GenBank/DDBJ databases">
        <authorList>
            <person name="Sun Q."/>
            <person name="Mori K."/>
        </authorList>
    </citation>
    <scope>NUCLEOTIDE SEQUENCE [LARGE SCALE GENOMIC DNA]</scope>
    <source>
        <strain evidence="1 2">TBRC 3947</strain>
    </source>
</reference>
<keyword evidence="2" id="KW-1185">Reference proteome</keyword>
<organism evidence="1 2">
    <name type="scientific">Phytohabitans kaempferiae</name>
    <dbReference type="NCBI Taxonomy" id="1620943"/>
    <lineage>
        <taxon>Bacteria</taxon>
        <taxon>Bacillati</taxon>
        <taxon>Actinomycetota</taxon>
        <taxon>Actinomycetes</taxon>
        <taxon>Micromonosporales</taxon>
        <taxon>Micromonosporaceae</taxon>
    </lineage>
</organism>
<gene>
    <name evidence="1" type="ORF">ACFFIA_40570</name>
</gene>
<proteinExistence type="predicted"/>
<accession>A0ABV6MGR5</accession>
<dbReference type="Proteomes" id="UP001589867">
    <property type="component" value="Unassembled WGS sequence"/>
</dbReference>
<evidence type="ECO:0000313" key="2">
    <source>
        <dbReference type="Proteomes" id="UP001589867"/>
    </source>
</evidence>